<name>A0AAV7U9A3_PLEWA</name>
<organism evidence="1 2">
    <name type="scientific">Pleurodeles waltl</name>
    <name type="common">Iberian ribbed newt</name>
    <dbReference type="NCBI Taxonomy" id="8319"/>
    <lineage>
        <taxon>Eukaryota</taxon>
        <taxon>Metazoa</taxon>
        <taxon>Chordata</taxon>
        <taxon>Craniata</taxon>
        <taxon>Vertebrata</taxon>
        <taxon>Euteleostomi</taxon>
        <taxon>Amphibia</taxon>
        <taxon>Batrachia</taxon>
        <taxon>Caudata</taxon>
        <taxon>Salamandroidea</taxon>
        <taxon>Salamandridae</taxon>
        <taxon>Pleurodelinae</taxon>
        <taxon>Pleurodeles</taxon>
    </lineage>
</organism>
<evidence type="ECO:0000313" key="1">
    <source>
        <dbReference type="EMBL" id="KAJ1185465.1"/>
    </source>
</evidence>
<reference evidence="1" key="1">
    <citation type="journal article" date="2022" name="bioRxiv">
        <title>Sequencing and chromosome-scale assembly of the giantPleurodeles waltlgenome.</title>
        <authorList>
            <person name="Brown T."/>
            <person name="Elewa A."/>
            <person name="Iarovenko S."/>
            <person name="Subramanian E."/>
            <person name="Araus A.J."/>
            <person name="Petzold A."/>
            <person name="Susuki M."/>
            <person name="Suzuki K.-i.T."/>
            <person name="Hayashi T."/>
            <person name="Toyoda A."/>
            <person name="Oliveira C."/>
            <person name="Osipova E."/>
            <person name="Leigh N.D."/>
            <person name="Simon A."/>
            <person name="Yun M.H."/>
        </authorList>
    </citation>
    <scope>NUCLEOTIDE SEQUENCE</scope>
    <source>
        <strain evidence="1">20211129_DDA</strain>
        <tissue evidence="1">Liver</tissue>
    </source>
</reference>
<proteinExistence type="predicted"/>
<sequence>MAYLQLQAGSRVVGSELIVQAPAAENQDLYRAYPLSPCEDLSQFVQDLMVPCLSIEDRKSLEADITAEELRKALAHLQPDKVPGPSRFPPKYWRLVWPQAGQPMLEMFQEALKRDRAPDLFLGIVVDFSTLCILEDNILVFEIEEQNDD</sequence>
<comment type="caution">
    <text evidence="1">The sequence shown here is derived from an EMBL/GenBank/DDBJ whole genome shotgun (WGS) entry which is preliminary data.</text>
</comment>
<accession>A0AAV7U9A3</accession>
<gene>
    <name evidence="1" type="ORF">NDU88_002257</name>
</gene>
<dbReference type="Proteomes" id="UP001066276">
    <property type="component" value="Chromosome 3_1"/>
</dbReference>
<dbReference type="AlphaFoldDB" id="A0AAV7U9A3"/>
<evidence type="ECO:0000313" key="2">
    <source>
        <dbReference type="Proteomes" id="UP001066276"/>
    </source>
</evidence>
<dbReference type="EMBL" id="JANPWB010000005">
    <property type="protein sequence ID" value="KAJ1185465.1"/>
    <property type="molecule type" value="Genomic_DNA"/>
</dbReference>
<protein>
    <submittedName>
        <fullName evidence="1">Uncharacterized protein</fullName>
    </submittedName>
</protein>
<keyword evidence="2" id="KW-1185">Reference proteome</keyword>